<dbReference type="EMBL" id="FR746099">
    <property type="protein sequence ID" value="CCC41791.1"/>
    <property type="molecule type" value="Genomic_DNA"/>
</dbReference>
<reference evidence="2 3" key="1">
    <citation type="journal article" date="2011" name="PLoS ONE">
        <title>Haloquadratum walsbyi: limited diversity in a global pond.</title>
        <authorList>
            <person name="Dyall-Smith M."/>
            <person name="Pfeiffer F."/>
            <person name="Klee K."/>
            <person name="Palm P."/>
            <person name="Gross K."/>
            <person name="Schuster S.C."/>
            <person name="Rampp M."/>
            <person name="Oesterhelt D."/>
        </authorList>
    </citation>
    <scope>NUCLEOTIDE SEQUENCE [LARGE SCALE GENOMIC DNA]</scope>
    <source>
        <strain evidence="3">DSM 16854 / JCM 12705 / C23</strain>
    </source>
</reference>
<dbReference type="InterPro" id="IPR027417">
    <property type="entry name" value="P-loop_NTPase"/>
</dbReference>
<dbReference type="OrthoDB" id="313523at2157"/>
<accession>G0LFM8</accession>
<dbReference type="InterPro" id="IPR050678">
    <property type="entry name" value="DNA_Partitioning_ATPase"/>
</dbReference>
<dbReference type="Proteomes" id="UP000007954">
    <property type="component" value="Chromosome"/>
</dbReference>
<dbReference type="Gene3D" id="3.40.50.300">
    <property type="entry name" value="P-loop containing nucleotide triphosphate hydrolases"/>
    <property type="match status" value="1"/>
</dbReference>
<dbReference type="PANTHER" id="PTHR13696:SF52">
    <property type="entry name" value="PARA FAMILY PROTEIN CT_582"/>
    <property type="match status" value="1"/>
</dbReference>
<dbReference type="Pfam" id="PF13614">
    <property type="entry name" value="AAA_31"/>
    <property type="match status" value="1"/>
</dbReference>
<evidence type="ECO:0000313" key="3">
    <source>
        <dbReference type="Proteomes" id="UP000007954"/>
    </source>
</evidence>
<feature type="domain" description="AAA" evidence="1">
    <location>
        <begin position="9"/>
        <end position="177"/>
    </location>
</feature>
<evidence type="ECO:0000259" key="1">
    <source>
        <dbReference type="Pfam" id="PF13614"/>
    </source>
</evidence>
<sequence>MTAAHQPTITAVIGATGGAGTTRTIVEVATTLARTGADVAVFDAAVGSQGLSDYVKGRLDPDLTTLLTDAVDTPLSDGLYALPWSDTVPGRLAVCPIMAPFERLARAQSVAAAKQFETRTKTAATQFDTVLVDVPPISANLAVAAAHVADHRIVMMPATNRGVTALQRMHDRLADLQFETSITVSTFGNSDEAEIGIPTLTGSDTMIQSAPYDANNDTYATSIAHFAAVTAGESIEQIVDDTTDLPTRLKQRFLG</sequence>
<dbReference type="GeneID" id="12448969"/>
<name>G0LFM8_HALWC</name>
<dbReference type="PANTHER" id="PTHR13696">
    <property type="entry name" value="P-LOOP CONTAINING NUCLEOSIDE TRIPHOSPHATE HYDROLASE"/>
    <property type="match status" value="1"/>
</dbReference>
<dbReference type="InterPro" id="IPR025669">
    <property type="entry name" value="AAA_dom"/>
</dbReference>
<dbReference type="SUPFAM" id="SSF52540">
    <property type="entry name" value="P-loop containing nucleoside triphosphate hydrolases"/>
    <property type="match status" value="1"/>
</dbReference>
<gene>
    <name evidence="2" type="primary">parA4</name>
    <name evidence="2" type="ordered locus">Hqrw_4065</name>
</gene>
<protein>
    <submittedName>
        <fullName evidence="2">ParA domain protein</fullName>
    </submittedName>
</protein>
<dbReference type="RefSeq" id="WP_011572821.1">
    <property type="nucleotide sequence ID" value="NC_017459.1"/>
</dbReference>
<dbReference type="KEGG" id="hwc:Hqrw_4065"/>
<dbReference type="HOGENOM" id="CLU_1122604_0_0_2"/>
<evidence type="ECO:0000313" key="2">
    <source>
        <dbReference type="EMBL" id="CCC41791.1"/>
    </source>
</evidence>
<dbReference type="AlphaFoldDB" id="G0LFM8"/>
<organism evidence="2 3">
    <name type="scientific">Haloquadratum walsbyi (strain DSM 16854 / JCM 12705 / C23)</name>
    <dbReference type="NCBI Taxonomy" id="768065"/>
    <lineage>
        <taxon>Archaea</taxon>
        <taxon>Methanobacteriati</taxon>
        <taxon>Methanobacteriota</taxon>
        <taxon>Stenosarchaea group</taxon>
        <taxon>Halobacteria</taxon>
        <taxon>Halobacteriales</taxon>
        <taxon>Haloferacaceae</taxon>
        <taxon>Haloquadratum</taxon>
    </lineage>
</organism>
<proteinExistence type="predicted"/>